<accession>G4QA76</accession>
<keyword evidence="2" id="KW-0732">Signal</keyword>
<dbReference type="InterPro" id="IPR005064">
    <property type="entry name" value="BUG"/>
</dbReference>
<evidence type="ECO:0000256" key="2">
    <source>
        <dbReference type="SAM" id="SignalP"/>
    </source>
</evidence>
<evidence type="ECO:0000313" key="4">
    <source>
        <dbReference type="Proteomes" id="UP000009284"/>
    </source>
</evidence>
<name>G4QA76_TAYAM</name>
<sequence>MKLSLKILNSLFVASLGLGTIASTQAADVEPKRPECVAPAKPGGGFDLTCRVAVNGFAQTKLIDKQIRTVYMPGGVGAVAYNNIISKRADDNNAFVAFSGGSLLNIAQGKFGRYTVEDVRWLATVGTDYGAIIVNKDSKFQNLGDLINALKADPKTVVFAAGATIGGQDWMTAALTAKQAGVDYKNMRFVAFEGGGEAATALQGKHVDVLLSGLAEASTLIDGGAPLKILAVFADKRMEGRLSNIPTAKEQGYDIQWPVIRGFYLPPKVTDEQFKYWEEKFQALYKTPEFKKIQESQGLFPFEKTGAELDKFVKERTAYYKELADSFGLIKK</sequence>
<gene>
    <name evidence="3" type="ordered locus">TASI_1409</name>
</gene>
<dbReference type="AlphaFoldDB" id="G4QA76"/>
<organism evidence="3 4">
    <name type="scientific">Taylorella asinigenitalis (strain MCE3)</name>
    <dbReference type="NCBI Taxonomy" id="1008459"/>
    <lineage>
        <taxon>Bacteria</taxon>
        <taxon>Pseudomonadati</taxon>
        <taxon>Pseudomonadota</taxon>
        <taxon>Betaproteobacteria</taxon>
        <taxon>Burkholderiales</taxon>
        <taxon>Alcaligenaceae</taxon>
        <taxon>Taylorella</taxon>
    </lineage>
</organism>
<dbReference type="Gene3D" id="3.40.190.150">
    <property type="entry name" value="Bordetella uptake gene, domain 1"/>
    <property type="match status" value="1"/>
</dbReference>
<dbReference type="PANTHER" id="PTHR42928">
    <property type="entry name" value="TRICARBOXYLATE-BINDING PROTEIN"/>
    <property type="match status" value="1"/>
</dbReference>
<dbReference type="KEGG" id="tas:TASI_1409"/>
<evidence type="ECO:0000313" key="3">
    <source>
        <dbReference type="EMBL" id="AEP37149.1"/>
    </source>
</evidence>
<protein>
    <submittedName>
        <fullName evidence="3">Tricarboxylate transport protein TctC</fullName>
    </submittedName>
</protein>
<dbReference type="Proteomes" id="UP000009284">
    <property type="component" value="Chromosome"/>
</dbReference>
<dbReference type="HOGENOM" id="CLU_045683_1_0_4"/>
<reference evidence="3 4" key="2">
    <citation type="journal article" date="2012" name="PLoS ONE">
        <title>Genomic characterization of the taylorella genus.</title>
        <authorList>
            <person name="Hebert L."/>
            <person name="Moumen B."/>
            <person name="Pons N."/>
            <person name="Duquesne F."/>
            <person name="Breuil M.F."/>
            <person name="Goux D."/>
            <person name="Batto J.M."/>
            <person name="Laugier C."/>
            <person name="Renault P."/>
            <person name="Petry S."/>
        </authorList>
    </citation>
    <scope>NUCLEOTIDE SEQUENCE [LARGE SCALE GENOMIC DNA]</scope>
    <source>
        <strain evidence="3 4">MCE3</strain>
    </source>
</reference>
<feature type="signal peptide" evidence="2">
    <location>
        <begin position="1"/>
        <end position="26"/>
    </location>
</feature>
<dbReference type="Pfam" id="PF03401">
    <property type="entry name" value="TctC"/>
    <property type="match status" value="1"/>
</dbReference>
<evidence type="ECO:0000256" key="1">
    <source>
        <dbReference type="ARBA" id="ARBA00006987"/>
    </source>
</evidence>
<keyword evidence="4" id="KW-1185">Reference proteome</keyword>
<reference key="1">
    <citation type="submission" date="2011-09" db="EMBL/GenBank/DDBJ databases">
        <title>Genomic characterization of the Taylorella genus.</title>
        <authorList>
            <person name="Hebert L."/>
            <person name="Moumen B."/>
            <person name="Pons N."/>
            <person name="Duquesne F."/>
            <person name="Breuil M.-F."/>
            <person name="Goux D."/>
            <person name="Batto J.-M."/>
            <person name="Renault P."/>
            <person name="Laugier C."/>
            <person name="Petry S."/>
        </authorList>
    </citation>
    <scope>NUCLEOTIDE SEQUENCE</scope>
    <source>
        <strain>MCE3</strain>
    </source>
</reference>
<feature type="chain" id="PRO_5003467090" evidence="2">
    <location>
        <begin position="27"/>
        <end position="332"/>
    </location>
</feature>
<dbReference type="PIRSF" id="PIRSF017082">
    <property type="entry name" value="YflP"/>
    <property type="match status" value="1"/>
</dbReference>
<dbReference type="eggNOG" id="COG3181">
    <property type="taxonomic scope" value="Bacteria"/>
</dbReference>
<dbReference type="PANTHER" id="PTHR42928:SF3">
    <property type="entry name" value="UPF0065 PROTEIN YFLP"/>
    <property type="match status" value="1"/>
</dbReference>
<dbReference type="InterPro" id="IPR042100">
    <property type="entry name" value="Bug_dom1"/>
</dbReference>
<dbReference type="CDD" id="cd07012">
    <property type="entry name" value="PBP2_Bug_TTT"/>
    <property type="match status" value="1"/>
</dbReference>
<dbReference type="OrthoDB" id="9780943at2"/>
<dbReference type="SUPFAM" id="SSF53850">
    <property type="entry name" value="Periplasmic binding protein-like II"/>
    <property type="match status" value="1"/>
</dbReference>
<dbReference type="STRING" id="1008459.TASI_1409"/>
<comment type="similarity">
    <text evidence="1">Belongs to the UPF0065 (bug) family.</text>
</comment>
<dbReference type="EMBL" id="CP003059">
    <property type="protein sequence ID" value="AEP37149.1"/>
    <property type="molecule type" value="Genomic_DNA"/>
</dbReference>
<proteinExistence type="inferred from homology"/>
<dbReference type="RefSeq" id="WP_014112043.1">
    <property type="nucleotide sequence ID" value="NC_016043.1"/>
</dbReference>
<dbReference type="Gene3D" id="3.40.190.10">
    <property type="entry name" value="Periplasmic binding protein-like II"/>
    <property type="match status" value="1"/>
</dbReference>